<evidence type="ECO:0000313" key="3">
    <source>
        <dbReference type="EMBL" id="MBT0664615.1"/>
    </source>
</evidence>
<proteinExistence type="predicted"/>
<feature type="chain" id="PRO_5043711332" description="Lipoprotein" evidence="2">
    <location>
        <begin position="20"/>
        <end position="88"/>
    </location>
</feature>
<dbReference type="Proteomes" id="UP000811899">
    <property type="component" value="Unassembled WGS sequence"/>
</dbReference>
<feature type="compositionally biased region" description="Basic and acidic residues" evidence="1">
    <location>
        <begin position="28"/>
        <end position="46"/>
    </location>
</feature>
<dbReference type="PROSITE" id="PS51257">
    <property type="entry name" value="PROKAR_LIPOPROTEIN"/>
    <property type="match status" value="1"/>
</dbReference>
<reference evidence="3 4" key="1">
    <citation type="submission" date="2021-05" db="EMBL/GenBank/DDBJ databases">
        <title>The draft genome of Geobacter pelophilus DSM 12255.</title>
        <authorList>
            <person name="Xu Z."/>
            <person name="Masuda Y."/>
            <person name="Itoh H."/>
            <person name="Senoo K."/>
        </authorList>
    </citation>
    <scope>NUCLEOTIDE SEQUENCE [LARGE SCALE GENOMIC DNA]</scope>
    <source>
        <strain evidence="3 4">DSM 12255</strain>
    </source>
</reference>
<evidence type="ECO:0008006" key="5">
    <source>
        <dbReference type="Google" id="ProtNLM"/>
    </source>
</evidence>
<dbReference type="AlphaFoldDB" id="A0AAW4L7R1"/>
<gene>
    <name evidence="3" type="ORF">KI809_09925</name>
</gene>
<accession>A0AAW4L7R1</accession>
<evidence type="ECO:0000256" key="2">
    <source>
        <dbReference type="SAM" id="SignalP"/>
    </source>
</evidence>
<evidence type="ECO:0000256" key="1">
    <source>
        <dbReference type="SAM" id="MobiDB-lite"/>
    </source>
</evidence>
<name>A0AAW4L7R1_9BACT</name>
<dbReference type="RefSeq" id="WP_214171371.1">
    <property type="nucleotide sequence ID" value="NZ_JAHCVJ010000003.1"/>
</dbReference>
<feature type="region of interest" description="Disordered" evidence="1">
    <location>
        <begin position="27"/>
        <end position="46"/>
    </location>
</feature>
<dbReference type="EMBL" id="JAHCVJ010000003">
    <property type="protein sequence ID" value="MBT0664615.1"/>
    <property type="molecule type" value="Genomic_DNA"/>
</dbReference>
<protein>
    <recommendedName>
        <fullName evidence="5">Lipoprotein</fullName>
    </recommendedName>
</protein>
<comment type="caution">
    <text evidence="3">The sequence shown here is derived from an EMBL/GenBank/DDBJ whole genome shotgun (WGS) entry which is preliminary data.</text>
</comment>
<evidence type="ECO:0000313" key="4">
    <source>
        <dbReference type="Proteomes" id="UP000811899"/>
    </source>
</evidence>
<sequence length="88" mass="9875">MKKVLFAILLLSAGTGCQPANISSVMRGSDHENASMETRCEPSDMRDASEMKQVLSKYDGWRMVYLSEYTTGNRFGTVGVMCFERPKK</sequence>
<keyword evidence="4" id="KW-1185">Reference proteome</keyword>
<organism evidence="3 4">
    <name type="scientific">Geoanaerobacter pelophilus</name>
    <dbReference type="NCBI Taxonomy" id="60036"/>
    <lineage>
        <taxon>Bacteria</taxon>
        <taxon>Pseudomonadati</taxon>
        <taxon>Thermodesulfobacteriota</taxon>
        <taxon>Desulfuromonadia</taxon>
        <taxon>Geobacterales</taxon>
        <taxon>Geobacteraceae</taxon>
        <taxon>Geoanaerobacter</taxon>
    </lineage>
</organism>
<keyword evidence="2" id="KW-0732">Signal</keyword>
<feature type="signal peptide" evidence="2">
    <location>
        <begin position="1"/>
        <end position="19"/>
    </location>
</feature>